<comment type="caution">
    <text evidence="1">The sequence shown here is derived from an EMBL/GenBank/DDBJ whole genome shotgun (WGS) entry which is preliminary data.</text>
</comment>
<keyword evidence="2" id="KW-1185">Reference proteome</keyword>
<accession>A0ACC2WWD9</accession>
<dbReference type="EMBL" id="JASBWS010000004">
    <property type="protein sequence ID" value="KAJ9116078.1"/>
    <property type="molecule type" value="Genomic_DNA"/>
</dbReference>
<evidence type="ECO:0000313" key="2">
    <source>
        <dbReference type="Proteomes" id="UP001230649"/>
    </source>
</evidence>
<organism evidence="1 2">
    <name type="scientific">Naganishia adeliensis</name>
    <dbReference type="NCBI Taxonomy" id="92952"/>
    <lineage>
        <taxon>Eukaryota</taxon>
        <taxon>Fungi</taxon>
        <taxon>Dikarya</taxon>
        <taxon>Basidiomycota</taxon>
        <taxon>Agaricomycotina</taxon>
        <taxon>Tremellomycetes</taxon>
        <taxon>Filobasidiales</taxon>
        <taxon>Filobasidiaceae</taxon>
        <taxon>Naganishia</taxon>
    </lineage>
</organism>
<name>A0ACC2WWD9_9TREE</name>
<dbReference type="Proteomes" id="UP001230649">
    <property type="component" value="Unassembled WGS sequence"/>
</dbReference>
<sequence length="1036" mass="112433">MPDQVLAEMAMSNPETSTQNAPRDDQPQDQAEQPIDQISPSLPVDQQSSQMDVDQEPPSLAPADINSNAVPSALENHSGNIDPSSRGVVSASKTANPAAGQMAGQPENIVVPKATPSESAMDAVIYDVTESTTVTMPNNLNDEQTSPLHRMAEIALATSPIMSNGTINRGNDYRPDGTMVLPSQQYYQSGSSLFVPPSLSARERYEIDASRTLGKTESTPVYPSSYPPSSSHSDPHPFGYRHASPSRPGMNGKRRSSADDSTGHRYTHSRLQPKNKSPPSFRVVQLRGGVADGAGEGVPQQQMSTVPSDSGINGTSPSNTTAYLDQQPSAAHDAWQGNDHVSYSDRPYHPHPSYTDPIPHAQIHRYQPPEPYSNATSPVLNDHGMLPPVQTQNRLSLFDLVLAAEASAARESEEQKANVSNMDAQPTQESQTSPVTDNHPDAGASGSAEKKSKQRKTSKKKAASDHKLRHDQTSVPGPMDPPSVPSKSHKRKEKDATSSIVKVVAGIVGHIPLRENSRSISKLLWAEPGQGKASRRVDLPVDHVELDEEEDIMPEEAEPVSVTYIDADVQEEAQPKGKKRQSNGAVKPATGTANGKSGSASKGKGKKKVEEPLPMDGVEEEIDSQPKKKGKKNESTSKSKAKASGGQAKGRAGSLDSSVAAEKKSGKGRKQKSVQIDDEPEFFQPSRRGKTNAYVPFAVHSQGKNQAASPEPIDEEEEEDNTLYCICKKPFSEDSSTMVECDVCQNWYHIKCVGVAEEDIGLLDQYVCPVCDQDPTVTLKTCYKDKCQREGCRRPGRGALSKFCSDTCGIHYALERMKTNKVEPKQIVKSLSTVIQPEGIVQKVSSGKSIDRHHMETSNDAAGQDVTPTVEGEFAGSSLPFQDRTVRAREANAVQNAETRKLFEQRQEKIQLALGELSRQDSMLQRAIETAESLPDLHADDAEEQVDEDAVVAAEAEKSKKKKSSKRSKSSAAEKAAEERPCGFDMRLVLGDGSEHLVLDNAAGRQDVTMRNGNEQDQTTLCLLPRKKCERHAGYV</sequence>
<reference evidence="1" key="1">
    <citation type="submission" date="2023-04" db="EMBL/GenBank/DDBJ databases">
        <title>Draft Genome sequencing of Naganishia species isolated from polar environments using Oxford Nanopore Technology.</title>
        <authorList>
            <person name="Leo P."/>
            <person name="Venkateswaran K."/>
        </authorList>
    </citation>
    <scope>NUCLEOTIDE SEQUENCE</scope>
    <source>
        <strain evidence="1">MNA-CCFEE 5262</strain>
    </source>
</reference>
<evidence type="ECO:0000313" key="1">
    <source>
        <dbReference type="EMBL" id="KAJ9116078.1"/>
    </source>
</evidence>
<protein>
    <submittedName>
        <fullName evidence="1">Uncharacterized protein</fullName>
    </submittedName>
</protein>
<proteinExistence type="predicted"/>
<gene>
    <name evidence="1" type="ORF">QFC20_000751</name>
</gene>